<name>A0ABV6DZI0_9ACTN</name>
<organism evidence="1 2">
    <name type="scientific">Nocardioides zeicaulis</name>
    <dbReference type="NCBI Taxonomy" id="1776857"/>
    <lineage>
        <taxon>Bacteria</taxon>
        <taxon>Bacillati</taxon>
        <taxon>Actinomycetota</taxon>
        <taxon>Actinomycetes</taxon>
        <taxon>Propionibacteriales</taxon>
        <taxon>Nocardioidaceae</taxon>
        <taxon>Nocardioides</taxon>
    </lineage>
</organism>
<comment type="caution">
    <text evidence="1">The sequence shown here is derived from an EMBL/GenBank/DDBJ whole genome shotgun (WGS) entry which is preliminary data.</text>
</comment>
<sequence>MEPRPPLDLVALVRPDLERHRPAAVEALRRTYAAHPGATAFEVTHLHELDHAVLVRPVVGDDLGAGVVLLPGWADRIGTDAPDALPGRFRSDGDVRDAIGDWVVEVFDAAGGREVGVPTWLREEGDSDRYDLGADAWL</sequence>
<dbReference type="Proteomes" id="UP001589698">
    <property type="component" value="Unassembled WGS sequence"/>
</dbReference>
<accession>A0ABV6DZI0</accession>
<dbReference type="RefSeq" id="WP_378517791.1">
    <property type="nucleotide sequence ID" value="NZ_CBCSDI010000010.1"/>
</dbReference>
<dbReference type="EMBL" id="JBHLXH010000001">
    <property type="protein sequence ID" value="MFC0222131.1"/>
    <property type="molecule type" value="Genomic_DNA"/>
</dbReference>
<protein>
    <submittedName>
        <fullName evidence="1">Uncharacterized protein</fullName>
    </submittedName>
</protein>
<proteinExistence type="predicted"/>
<keyword evidence="2" id="KW-1185">Reference proteome</keyword>
<gene>
    <name evidence="1" type="ORF">ACFFJG_06530</name>
</gene>
<evidence type="ECO:0000313" key="1">
    <source>
        <dbReference type="EMBL" id="MFC0222131.1"/>
    </source>
</evidence>
<reference evidence="1 2" key="1">
    <citation type="submission" date="2024-09" db="EMBL/GenBank/DDBJ databases">
        <authorList>
            <person name="Sun Q."/>
            <person name="Mori K."/>
        </authorList>
    </citation>
    <scope>NUCLEOTIDE SEQUENCE [LARGE SCALE GENOMIC DNA]</scope>
    <source>
        <strain evidence="1 2">CCM 8654</strain>
    </source>
</reference>
<evidence type="ECO:0000313" key="2">
    <source>
        <dbReference type="Proteomes" id="UP001589698"/>
    </source>
</evidence>